<dbReference type="Gene3D" id="2.120.10.30">
    <property type="entry name" value="TolB, C-terminal domain"/>
    <property type="match status" value="1"/>
</dbReference>
<feature type="domain" description="Peptidase S9 prolyl oligopeptidase catalytic" evidence="1">
    <location>
        <begin position="418"/>
        <end position="619"/>
    </location>
</feature>
<dbReference type="Pfam" id="PF00326">
    <property type="entry name" value="Peptidase_S9"/>
    <property type="match status" value="1"/>
</dbReference>
<comment type="caution">
    <text evidence="2">The sequence shown here is derived from an EMBL/GenBank/DDBJ whole genome shotgun (WGS) entry which is preliminary data.</text>
</comment>
<evidence type="ECO:0000313" key="2">
    <source>
        <dbReference type="EMBL" id="GAA1696396.1"/>
    </source>
</evidence>
<accession>A0ABP4U197</accession>
<reference evidence="3" key="1">
    <citation type="journal article" date="2019" name="Int. J. Syst. Evol. Microbiol.">
        <title>The Global Catalogue of Microorganisms (GCM) 10K type strain sequencing project: providing services to taxonomists for standard genome sequencing and annotation.</title>
        <authorList>
            <consortium name="The Broad Institute Genomics Platform"/>
            <consortium name="The Broad Institute Genome Sequencing Center for Infectious Disease"/>
            <person name="Wu L."/>
            <person name="Ma J."/>
        </authorList>
    </citation>
    <scope>NUCLEOTIDE SEQUENCE [LARGE SCALE GENOMIC DNA]</scope>
    <source>
        <strain evidence="3">JCM 15577</strain>
    </source>
</reference>
<organism evidence="2 3">
    <name type="scientific">Microbacterium sediminicola</name>
    <dbReference type="NCBI Taxonomy" id="415210"/>
    <lineage>
        <taxon>Bacteria</taxon>
        <taxon>Bacillati</taxon>
        <taxon>Actinomycetota</taxon>
        <taxon>Actinomycetes</taxon>
        <taxon>Micrococcales</taxon>
        <taxon>Microbacteriaceae</taxon>
        <taxon>Microbacterium</taxon>
    </lineage>
</organism>
<sequence>MSAPTPYGAWPSPVTAAVVSRSPARIDGACFVDDEIWWGQTVAAEAGRTAVLRRGADGSIQTLLPAPWSARSRVHEYGGGAWTALSDGRLVFVEKSDQRVWALTPGGDPVALTPPEADVRFGGLLAQADAVMAIREHGTRRDIVTIPTDGSAAQDASAITSVASGSDFLAQPALSPDGKRLAWVAWNHPHMPWDVTELRVGDLRDGRVTSWQTIAGGAASAPLQPVWTQGGELLYVDDVDGWWNLRRWTPEAGPAPLSPASADTGGALWALGLRWFAVVGESIVSARTVGADRVALVANDGRAELMDGPVRSEMTVADGNADAALITGVSADGVPGLWVFRPGPVPTWEAIAGGQSPWDDRWRPTPRELTIAGRHGEIHAYVFAPRNPDVHAPSTPPPYVVFVHGGPTGHVGGAATAKITYLTSRGIGVLDVNYGGSTGYGRTYRERLRGQWGVVDVDDVVDAVGELIRLGLADPYRVAIAGGSAGGWTVLSALARTEVFSAGISRYGVGDARALVASSPDFESRYLDGLIGPLPDAGALYRERSPLSHADGFDVPMLLLQGEEDHVVPPAQAEAIRDALVAHAIPHRLVRYPGEGHGFRSAETIIDALETELGFLGAVWGFTPHGSPVVELTTTD</sequence>
<keyword evidence="3" id="KW-1185">Reference proteome</keyword>
<protein>
    <submittedName>
        <fullName evidence="2">Prolyl oligopeptidase family serine peptidase</fullName>
    </submittedName>
</protein>
<dbReference type="SUPFAM" id="SSF53474">
    <property type="entry name" value="alpha/beta-Hydrolases"/>
    <property type="match status" value="1"/>
</dbReference>
<dbReference type="InterPro" id="IPR001375">
    <property type="entry name" value="Peptidase_S9_cat"/>
</dbReference>
<evidence type="ECO:0000313" key="3">
    <source>
        <dbReference type="Proteomes" id="UP001501690"/>
    </source>
</evidence>
<gene>
    <name evidence="2" type="ORF">GCM10009808_12080</name>
</gene>
<dbReference type="PANTHER" id="PTHR43056">
    <property type="entry name" value="PEPTIDASE S9 PROLYL OLIGOPEPTIDASE"/>
    <property type="match status" value="1"/>
</dbReference>
<dbReference type="InterPro" id="IPR011042">
    <property type="entry name" value="6-blade_b-propeller_TolB-like"/>
</dbReference>
<dbReference type="Gene3D" id="3.40.50.1820">
    <property type="entry name" value="alpha/beta hydrolase"/>
    <property type="match status" value="1"/>
</dbReference>
<dbReference type="PANTHER" id="PTHR43056:SF5">
    <property type="entry name" value="PEPTIDASE S9 PROLYL OLIGOPEPTIDASE CATALYTIC DOMAIN-CONTAINING PROTEIN"/>
    <property type="match status" value="1"/>
</dbReference>
<evidence type="ECO:0000259" key="1">
    <source>
        <dbReference type="Pfam" id="PF00326"/>
    </source>
</evidence>
<dbReference type="Proteomes" id="UP001501690">
    <property type="component" value="Unassembled WGS sequence"/>
</dbReference>
<dbReference type="InterPro" id="IPR029058">
    <property type="entry name" value="AB_hydrolase_fold"/>
</dbReference>
<dbReference type="RefSeq" id="WP_344070422.1">
    <property type="nucleotide sequence ID" value="NZ_BAAAPL010000001.1"/>
</dbReference>
<dbReference type="SUPFAM" id="SSF69322">
    <property type="entry name" value="Tricorn protease domain 2"/>
    <property type="match status" value="1"/>
</dbReference>
<dbReference type="EMBL" id="BAAAPL010000001">
    <property type="protein sequence ID" value="GAA1696396.1"/>
    <property type="molecule type" value="Genomic_DNA"/>
</dbReference>
<name>A0ABP4U197_9MICO</name>
<dbReference type="InterPro" id="IPR050585">
    <property type="entry name" value="Xaa-Pro_dipeptidyl-ppase/CocE"/>
</dbReference>
<proteinExistence type="predicted"/>